<sequence length="127" mass="14669">MRRAFKIYLDLLKVLKLSTLEKEKEVSKSYEAVVKSSSNLAIQRKDAHSISISERPYDEENNNSTRKSMQCERETSRVIVNGGASTSNFDRDNVKEKFQVSFDLLEKYLEAHSKASKWENELLDVGY</sequence>
<gene>
    <name evidence="2" type="ORF">HKW66_Vig0245810</name>
</gene>
<evidence type="ECO:0000313" key="3">
    <source>
        <dbReference type="Proteomes" id="UP000743370"/>
    </source>
</evidence>
<accession>A0A8T0KEZ9</accession>
<dbReference type="AlphaFoldDB" id="A0A8T0KEZ9"/>
<reference evidence="2 3" key="1">
    <citation type="submission" date="2020-05" db="EMBL/GenBank/DDBJ databases">
        <title>Vigna angularis (adzuki bean) Var. LongXiaoDou No. 4 denovo assembly.</title>
        <authorList>
            <person name="Xiang H."/>
        </authorList>
    </citation>
    <scope>NUCLEOTIDE SEQUENCE [LARGE SCALE GENOMIC DNA]</scope>
    <source>
        <tissue evidence="2">Leaf</tissue>
    </source>
</reference>
<dbReference type="EMBL" id="JABFOF010000005">
    <property type="protein sequence ID" value="KAG2397053.1"/>
    <property type="molecule type" value="Genomic_DNA"/>
</dbReference>
<protein>
    <submittedName>
        <fullName evidence="2">Uncharacterized protein</fullName>
    </submittedName>
</protein>
<name>A0A8T0KEZ9_PHAAN</name>
<evidence type="ECO:0000313" key="2">
    <source>
        <dbReference type="EMBL" id="KAG2397053.1"/>
    </source>
</evidence>
<organism evidence="2 3">
    <name type="scientific">Phaseolus angularis</name>
    <name type="common">Azuki bean</name>
    <name type="synonym">Vigna angularis</name>
    <dbReference type="NCBI Taxonomy" id="3914"/>
    <lineage>
        <taxon>Eukaryota</taxon>
        <taxon>Viridiplantae</taxon>
        <taxon>Streptophyta</taxon>
        <taxon>Embryophyta</taxon>
        <taxon>Tracheophyta</taxon>
        <taxon>Spermatophyta</taxon>
        <taxon>Magnoliopsida</taxon>
        <taxon>eudicotyledons</taxon>
        <taxon>Gunneridae</taxon>
        <taxon>Pentapetalae</taxon>
        <taxon>rosids</taxon>
        <taxon>fabids</taxon>
        <taxon>Fabales</taxon>
        <taxon>Fabaceae</taxon>
        <taxon>Papilionoideae</taxon>
        <taxon>50 kb inversion clade</taxon>
        <taxon>NPAAA clade</taxon>
        <taxon>indigoferoid/millettioid clade</taxon>
        <taxon>Phaseoleae</taxon>
        <taxon>Vigna</taxon>
    </lineage>
</organism>
<dbReference type="Proteomes" id="UP000743370">
    <property type="component" value="Unassembled WGS sequence"/>
</dbReference>
<feature type="region of interest" description="Disordered" evidence="1">
    <location>
        <begin position="51"/>
        <end position="74"/>
    </location>
</feature>
<comment type="caution">
    <text evidence="2">The sequence shown here is derived from an EMBL/GenBank/DDBJ whole genome shotgun (WGS) entry which is preliminary data.</text>
</comment>
<evidence type="ECO:0000256" key="1">
    <source>
        <dbReference type="SAM" id="MobiDB-lite"/>
    </source>
</evidence>
<proteinExistence type="predicted"/>